<evidence type="ECO:0000313" key="2">
    <source>
        <dbReference type="Proteomes" id="UP000054908"/>
    </source>
</evidence>
<protein>
    <recommendedName>
        <fullName evidence="3">Integrating conjugative element protein, PFL_4695 family</fullName>
    </recommendedName>
</protein>
<dbReference type="Pfam" id="PF11072">
    <property type="entry name" value="DUF2859"/>
    <property type="match status" value="1"/>
</dbReference>
<dbReference type="AlphaFoldDB" id="A0A0W0VUM2"/>
<dbReference type="PROSITE" id="PS51257">
    <property type="entry name" value="PROKAR_LIPOPROTEIN"/>
    <property type="match status" value="1"/>
</dbReference>
<organism evidence="1 2">
    <name type="scientific">Legionella maceachernii</name>
    <dbReference type="NCBI Taxonomy" id="466"/>
    <lineage>
        <taxon>Bacteria</taxon>
        <taxon>Pseudomonadati</taxon>
        <taxon>Pseudomonadota</taxon>
        <taxon>Gammaproteobacteria</taxon>
        <taxon>Legionellales</taxon>
        <taxon>Legionellaceae</taxon>
        <taxon>Legionella</taxon>
    </lineage>
</organism>
<reference evidence="1 2" key="1">
    <citation type="submission" date="2015-11" db="EMBL/GenBank/DDBJ databases">
        <title>Genomic analysis of 38 Legionella species identifies large and diverse effector repertoires.</title>
        <authorList>
            <person name="Burstein D."/>
            <person name="Amaro F."/>
            <person name="Zusman T."/>
            <person name="Lifshitz Z."/>
            <person name="Cohen O."/>
            <person name="Gilbert J.A."/>
            <person name="Pupko T."/>
            <person name="Shuman H.A."/>
            <person name="Segal G."/>
        </authorList>
    </citation>
    <scope>NUCLEOTIDE SEQUENCE [LARGE SCALE GENOMIC DNA]</scope>
    <source>
        <strain evidence="1 2">PX-1-G2-E2</strain>
    </source>
</reference>
<dbReference type="EMBL" id="LNYL01000051">
    <property type="protein sequence ID" value="KTD23936.1"/>
    <property type="molecule type" value="Genomic_DNA"/>
</dbReference>
<comment type="caution">
    <text evidence="1">The sequence shown here is derived from an EMBL/GenBank/DDBJ whole genome shotgun (WGS) entry which is preliminary data.</text>
</comment>
<evidence type="ECO:0000313" key="1">
    <source>
        <dbReference type="EMBL" id="KTD23936.1"/>
    </source>
</evidence>
<sequence length="152" mass="17354">MKNQTFLCLFLIIGSCYGWQIAELRQANEMQQMQITQASLKLQEKLDARLPAKSKATSGSVASHHVNLAHFSYPLFILSADALSYQWLKTHSQELEEINAIGFITNIENSQQLNRLQELTKMPLLPANVDDLMALLHETHYPLIFNKGKVWQ</sequence>
<dbReference type="PATRIC" id="fig|466.6.peg.3005"/>
<name>A0A0W0VUM2_9GAMM</name>
<keyword evidence="2" id="KW-1185">Reference proteome</keyword>
<evidence type="ECO:0008006" key="3">
    <source>
        <dbReference type="Google" id="ProtNLM"/>
    </source>
</evidence>
<dbReference type="OrthoDB" id="8560395at2"/>
<accession>A0A0W0VUM2</accession>
<dbReference type="Proteomes" id="UP000054908">
    <property type="component" value="Unassembled WGS sequence"/>
</dbReference>
<gene>
    <name evidence="1" type="ORF">Lmac_2809</name>
</gene>
<dbReference type="STRING" id="466.Lmac_2809"/>
<dbReference type="NCBIfam" id="TIGR03765">
    <property type="entry name" value="ICE_PFL_4695"/>
    <property type="match status" value="1"/>
</dbReference>
<dbReference type="InterPro" id="IPR021300">
    <property type="entry name" value="Integr_conj_element_PFL4695"/>
</dbReference>
<proteinExistence type="predicted"/>
<dbReference type="RefSeq" id="WP_058453494.1">
    <property type="nucleotide sequence ID" value="NZ_CAAAIB010000008.1"/>
</dbReference>